<dbReference type="PROSITE" id="PS51257">
    <property type="entry name" value="PROKAR_LIPOPROTEIN"/>
    <property type="match status" value="1"/>
</dbReference>
<evidence type="ECO:0000313" key="3">
    <source>
        <dbReference type="Proteomes" id="UP000734823"/>
    </source>
</evidence>
<keyword evidence="1" id="KW-0732">Signal</keyword>
<evidence type="ECO:0000256" key="1">
    <source>
        <dbReference type="SAM" id="SignalP"/>
    </source>
</evidence>
<proteinExistence type="predicted"/>
<name>A0ABR7L5D0_9PSEU</name>
<organism evidence="2 3">
    <name type="scientific">Actinokineospora xionganensis</name>
    <dbReference type="NCBI Taxonomy" id="2684470"/>
    <lineage>
        <taxon>Bacteria</taxon>
        <taxon>Bacillati</taxon>
        <taxon>Actinomycetota</taxon>
        <taxon>Actinomycetes</taxon>
        <taxon>Pseudonocardiales</taxon>
        <taxon>Pseudonocardiaceae</taxon>
        <taxon>Actinokineospora</taxon>
    </lineage>
</organism>
<reference evidence="2 3" key="1">
    <citation type="submission" date="2020-06" db="EMBL/GenBank/DDBJ databases">
        <title>Actinokineospora xiongansis sp. nov., isolated from soil of Baiyangdian.</title>
        <authorList>
            <person name="Zhang X."/>
        </authorList>
    </citation>
    <scope>NUCLEOTIDE SEQUENCE [LARGE SCALE GENOMIC DNA]</scope>
    <source>
        <strain evidence="2 3">HBU206404</strain>
    </source>
</reference>
<evidence type="ECO:0000313" key="2">
    <source>
        <dbReference type="EMBL" id="MBC6447880.1"/>
    </source>
</evidence>
<dbReference type="PANTHER" id="PTHR48174:SF5">
    <property type="entry name" value="VACUOLAR PROTEIN SORTING-ASSOCIATED PROTEIN 62"/>
    <property type="match status" value="1"/>
</dbReference>
<evidence type="ECO:0008006" key="4">
    <source>
        <dbReference type="Google" id="ProtNLM"/>
    </source>
</evidence>
<gene>
    <name evidence="2" type="ORF">GPZ80_11930</name>
</gene>
<dbReference type="Proteomes" id="UP000734823">
    <property type="component" value="Unassembled WGS sequence"/>
</dbReference>
<protein>
    <recommendedName>
        <fullName evidence="4">DUF946 domain-containing protein</fullName>
    </recommendedName>
</protein>
<feature type="signal peptide" evidence="1">
    <location>
        <begin position="1"/>
        <end position="25"/>
    </location>
</feature>
<sequence>MRNPVVMTLMAVTLLSALLSCDDNARPQRPGEAEPGTALRVLAERYAPVVWLAKGDKNGPGDASRAAEGASLWLNDLCDGVPSNTQIADRVELPKLGGREAAYSAASCAAVVGGVQSDKHTAAGDGRGFYLDFDDSSRAGDPGTAPLYWQAVVDGNRTAIVYWLFYPYNDFVNDHEGDWERVAVQFRDGRPEPVGVTFWKHNEPECFAWWRELEVDGDRPVVYSASGSHGSYPWMGTYDAFVADKINDVATKGTRWAGRPRSVVDEPWWGYRGRWGYQAGAPGSDGPHGPYPGRDASTLGGEGCARPDKAGPEVPEVFRGGWRSPAPVVQPTSDKTYHVEMTITEPDGDVVGETRYPGLGCRGVLRFSRSDPATLVVTEHIVEQGTTRCVVDGSITLRPDGDGLRWEYTEGGASRVAATADVVRA</sequence>
<keyword evidence="3" id="KW-1185">Reference proteome</keyword>
<dbReference type="EMBL" id="JABVED010000005">
    <property type="protein sequence ID" value="MBC6447880.1"/>
    <property type="molecule type" value="Genomic_DNA"/>
</dbReference>
<dbReference type="PANTHER" id="PTHR48174">
    <property type="entry name" value="DUF946 FAMILY PROTEIN"/>
    <property type="match status" value="1"/>
</dbReference>
<feature type="chain" id="PRO_5047366175" description="DUF946 domain-containing protein" evidence="1">
    <location>
        <begin position="26"/>
        <end position="425"/>
    </location>
</feature>
<comment type="caution">
    <text evidence="2">The sequence shown here is derived from an EMBL/GenBank/DDBJ whole genome shotgun (WGS) entry which is preliminary data.</text>
</comment>
<accession>A0ABR7L5D0</accession>